<dbReference type="OrthoDB" id="2114891at2759"/>
<reference evidence="2 3" key="1">
    <citation type="submission" date="2016-07" db="EMBL/GenBank/DDBJ databases">
        <title>Pervasive Adenine N6-methylation of Active Genes in Fungi.</title>
        <authorList>
            <consortium name="DOE Joint Genome Institute"/>
            <person name="Mondo S.J."/>
            <person name="Dannebaum R.O."/>
            <person name="Kuo R.C."/>
            <person name="Labutti K."/>
            <person name="Haridas S."/>
            <person name="Kuo A."/>
            <person name="Salamov A."/>
            <person name="Ahrendt S.R."/>
            <person name="Lipzen A."/>
            <person name="Sullivan W."/>
            <person name="Andreopoulos W.B."/>
            <person name="Clum A."/>
            <person name="Lindquist E."/>
            <person name="Daum C."/>
            <person name="Ramamoorthy G.K."/>
            <person name="Gryganskyi A."/>
            <person name="Culley D."/>
            <person name="Magnuson J.K."/>
            <person name="James T.Y."/>
            <person name="O'Malley M.A."/>
            <person name="Stajich J.E."/>
            <person name="Spatafora J.W."/>
            <person name="Visel A."/>
            <person name="Grigoriev I.V."/>
        </authorList>
    </citation>
    <scope>NUCLEOTIDE SEQUENCE [LARGE SCALE GENOMIC DNA]</scope>
    <source>
        <strain evidence="2 3">JEL800</strain>
    </source>
</reference>
<name>A0A1Y2C9B1_9FUNG</name>
<gene>
    <name evidence="2" type="ORF">BCR33DRAFT_785466</name>
</gene>
<keyword evidence="1" id="KW-1133">Transmembrane helix</keyword>
<dbReference type="EMBL" id="MCGO01000024">
    <property type="protein sequence ID" value="ORY43618.1"/>
    <property type="molecule type" value="Genomic_DNA"/>
</dbReference>
<feature type="transmembrane region" description="Helical" evidence="1">
    <location>
        <begin position="215"/>
        <end position="237"/>
    </location>
</feature>
<comment type="caution">
    <text evidence="2">The sequence shown here is derived from an EMBL/GenBank/DDBJ whole genome shotgun (WGS) entry which is preliminary data.</text>
</comment>
<accession>A0A1Y2C9B1</accession>
<organism evidence="2 3">
    <name type="scientific">Rhizoclosmatium globosum</name>
    <dbReference type="NCBI Taxonomy" id="329046"/>
    <lineage>
        <taxon>Eukaryota</taxon>
        <taxon>Fungi</taxon>
        <taxon>Fungi incertae sedis</taxon>
        <taxon>Chytridiomycota</taxon>
        <taxon>Chytridiomycota incertae sedis</taxon>
        <taxon>Chytridiomycetes</taxon>
        <taxon>Chytridiales</taxon>
        <taxon>Chytriomycetaceae</taxon>
        <taxon>Rhizoclosmatium</taxon>
    </lineage>
</organism>
<evidence type="ECO:0000313" key="2">
    <source>
        <dbReference type="EMBL" id="ORY43618.1"/>
    </source>
</evidence>
<proteinExistence type="predicted"/>
<sequence>MSQTLDLIPHSNLTASTFDNEVDSPCYDRCHPNQVAVPGSKVYWQSVADAKCQNQWMEADWSPLVLSQYQTLQLIRSPGTHIRRKAYNLQLTSSSKGSTTTASVLDLLNCRTDSCTFSNGANAVTNVIGAKFTWMLSLPAALQGDGVCQMNINMLQVVGTGVPNPIPIATAATAAASSPTSIISPNANNQGNPTIGGISLPEIIDKGNQWSTADIIWTFFVCLVGSVLAVFGGLYLVRLRNLAKRKRETDRAIAEHIELLRTRFAEGIKVFVIGICVLEQ</sequence>
<keyword evidence="3" id="KW-1185">Reference proteome</keyword>
<dbReference type="Proteomes" id="UP000193642">
    <property type="component" value="Unassembled WGS sequence"/>
</dbReference>
<keyword evidence="1" id="KW-0812">Transmembrane</keyword>
<evidence type="ECO:0000313" key="3">
    <source>
        <dbReference type="Proteomes" id="UP000193642"/>
    </source>
</evidence>
<keyword evidence="1" id="KW-0472">Membrane</keyword>
<evidence type="ECO:0000256" key="1">
    <source>
        <dbReference type="SAM" id="Phobius"/>
    </source>
</evidence>
<dbReference type="AlphaFoldDB" id="A0A1Y2C9B1"/>
<protein>
    <submittedName>
        <fullName evidence="2">Uncharacterized protein</fullName>
    </submittedName>
</protein>